<organism evidence="3">
    <name type="scientific">Guillardia theta (strain CCMP2712)</name>
    <name type="common">Cryptophyte</name>
    <dbReference type="NCBI Taxonomy" id="905079"/>
    <lineage>
        <taxon>Eukaryota</taxon>
        <taxon>Cryptophyceae</taxon>
        <taxon>Pyrenomonadales</taxon>
        <taxon>Geminigeraceae</taxon>
        <taxon>Guillardia</taxon>
    </lineage>
</organism>
<dbReference type="OrthoDB" id="5059218at2759"/>
<evidence type="ECO:0000256" key="1">
    <source>
        <dbReference type="SAM" id="Phobius"/>
    </source>
</evidence>
<dbReference type="InterPro" id="IPR017476">
    <property type="entry name" value="UDP-Glc/GDP-Man"/>
</dbReference>
<dbReference type="Proteomes" id="UP000011087">
    <property type="component" value="Unassembled WGS sequence"/>
</dbReference>
<dbReference type="AlphaFoldDB" id="L1JAF2"/>
<keyword evidence="5" id="KW-1185">Reference proteome</keyword>
<dbReference type="STRING" id="905079.L1JAF2"/>
<dbReference type="InterPro" id="IPR028359">
    <property type="entry name" value="UDP_ManNAc/GlcNAc_DH"/>
</dbReference>
<dbReference type="PANTHER" id="PTHR43491:SF1">
    <property type="entry name" value="UDP-N-ACETYL-D-MANNOSAMINE DEHYDROGENASE"/>
    <property type="match status" value="1"/>
</dbReference>
<dbReference type="OMA" id="SHCPERI"/>
<evidence type="ECO:0000313" key="3">
    <source>
        <dbReference type="EMBL" id="EKX45267.1"/>
    </source>
</evidence>
<dbReference type="KEGG" id="gtt:GUITHDRAFT_152782"/>
<dbReference type="PIRSF" id="PIRSF500136">
    <property type="entry name" value="UDP_ManNAc_DH"/>
    <property type="match status" value="1"/>
</dbReference>
<protein>
    <recommendedName>
        <fullName evidence="2">UDP-glucose/GDP-mannose dehydrogenase N-terminal domain-containing protein</fullName>
    </recommendedName>
</protein>
<evidence type="ECO:0000259" key="2">
    <source>
        <dbReference type="Pfam" id="PF03721"/>
    </source>
</evidence>
<dbReference type="InterPro" id="IPR001732">
    <property type="entry name" value="UDP-Glc/GDP-Man_DH_N"/>
</dbReference>
<proteinExistence type="predicted"/>
<keyword evidence="1" id="KW-1133">Transmembrane helix</keyword>
<name>L1JAF2_GUITC</name>
<reference evidence="3 5" key="1">
    <citation type="journal article" date="2012" name="Nature">
        <title>Algal genomes reveal evolutionary mosaicism and the fate of nucleomorphs.</title>
        <authorList>
            <consortium name="DOE Joint Genome Institute"/>
            <person name="Curtis B.A."/>
            <person name="Tanifuji G."/>
            <person name="Burki F."/>
            <person name="Gruber A."/>
            <person name="Irimia M."/>
            <person name="Maruyama S."/>
            <person name="Arias M.C."/>
            <person name="Ball S.G."/>
            <person name="Gile G.H."/>
            <person name="Hirakawa Y."/>
            <person name="Hopkins J.F."/>
            <person name="Kuo A."/>
            <person name="Rensing S.A."/>
            <person name="Schmutz J."/>
            <person name="Symeonidi A."/>
            <person name="Elias M."/>
            <person name="Eveleigh R.J."/>
            <person name="Herman E.K."/>
            <person name="Klute M.J."/>
            <person name="Nakayama T."/>
            <person name="Obornik M."/>
            <person name="Reyes-Prieto A."/>
            <person name="Armbrust E.V."/>
            <person name="Aves S.J."/>
            <person name="Beiko R.G."/>
            <person name="Coutinho P."/>
            <person name="Dacks J.B."/>
            <person name="Durnford D.G."/>
            <person name="Fast N.M."/>
            <person name="Green B.R."/>
            <person name="Grisdale C.J."/>
            <person name="Hempel F."/>
            <person name="Henrissat B."/>
            <person name="Hoppner M.P."/>
            <person name="Ishida K."/>
            <person name="Kim E."/>
            <person name="Koreny L."/>
            <person name="Kroth P.G."/>
            <person name="Liu Y."/>
            <person name="Malik S.B."/>
            <person name="Maier U.G."/>
            <person name="McRose D."/>
            <person name="Mock T."/>
            <person name="Neilson J.A."/>
            <person name="Onodera N.T."/>
            <person name="Poole A.M."/>
            <person name="Pritham E.J."/>
            <person name="Richards T.A."/>
            <person name="Rocap G."/>
            <person name="Roy S.W."/>
            <person name="Sarai C."/>
            <person name="Schaack S."/>
            <person name="Shirato S."/>
            <person name="Slamovits C.H."/>
            <person name="Spencer D.F."/>
            <person name="Suzuki S."/>
            <person name="Worden A.Z."/>
            <person name="Zauner S."/>
            <person name="Barry K."/>
            <person name="Bell C."/>
            <person name="Bharti A.K."/>
            <person name="Crow J.A."/>
            <person name="Grimwood J."/>
            <person name="Kramer R."/>
            <person name="Lindquist E."/>
            <person name="Lucas S."/>
            <person name="Salamov A."/>
            <person name="McFadden G.I."/>
            <person name="Lane C.E."/>
            <person name="Keeling P.J."/>
            <person name="Gray M.W."/>
            <person name="Grigoriev I.V."/>
            <person name="Archibald J.M."/>
        </authorList>
    </citation>
    <scope>NUCLEOTIDE SEQUENCE</scope>
    <source>
        <strain evidence="3 5">CCMP2712</strain>
    </source>
</reference>
<evidence type="ECO:0000313" key="5">
    <source>
        <dbReference type="Proteomes" id="UP000011087"/>
    </source>
</evidence>
<dbReference type="GO" id="GO:0016616">
    <property type="term" value="F:oxidoreductase activity, acting on the CH-OH group of donors, NAD or NADP as acceptor"/>
    <property type="evidence" value="ECO:0007669"/>
    <property type="project" value="InterPro"/>
</dbReference>
<dbReference type="PaxDb" id="55529-EKX45267"/>
<keyword evidence="1" id="KW-0812">Transmembrane</keyword>
<dbReference type="Pfam" id="PF03721">
    <property type="entry name" value="UDPG_MGDP_dh_N"/>
    <property type="match status" value="1"/>
</dbReference>
<reference evidence="4" key="3">
    <citation type="submission" date="2015-06" db="UniProtKB">
        <authorList>
            <consortium name="EnsemblProtists"/>
        </authorList>
    </citation>
    <scope>IDENTIFICATION</scope>
</reference>
<accession>L1JAF2</accession>
<dbReference type="GO" id="GO:0000271">
    <property type="term" value="P:polysaccharide biosynthetic process"/>
    <property type="evidence" value="ECO:0007669"/>
    <property type="project" value="InterPro"/>
</dbReference>
<feature type="transmembrane region" description="Helical" evidence="1">
    <location>
        <begin position="21"/>
        <end position="40"/>
    </location>
</feature>
<dbReference type="GO" id="GO:0016628">
    <property type="term" value="F:oxidoreductase activity, acting on the CH-CH group of donors, NAD or NADP as acceptor"/>
    <property type="evidence" value="ECO:0007669"/>
    <property type="project" value="InterPro"/>
</dbReference>
<gene>
    <name evidence="3" type="ORF">GUITHDRAFT_152782</name>
</gene>
<dbReference type="GO" id="GO:0051287">
    <property type="term" value="F:NAD binding"/>
    <property type="evidence" value="ECO:0007669"/>
    <property type="project" value="InterPro"/>
</dbReference>
<dbReference type="EnsemblProtists" id="EKX45267">
    <property type="protein sequence ID" value="EKX45267"/>
    <property type="gene ID" value="GUITHDRAFT_152782"/>
</dbReference>
<dbReference type="SUPFAM" id="SSF51735">
    <property type="entry name" value="NAD(P)-binding Rossmann-fold domains"/>
    <property type="match status" value="1"/>
</dbReference>
<dbReference type="RefSeq" id="XP_005832247.1">
    <property type="nucleotide sequence ID" value="XM_005832190.1"/>
</dbReference>
<evidence type="ECO:0000313" key="4">
    <source>
        <dbReference type="EnsemblProtists" id="EKX45267"/>
    </source>
</evidence>
<dbReference type="PANTHER" id="PTHR43491">
    <property type="entry name" value="UDP-N-ACETYL-D-MANNOSAMINE DEHYDROGENASE"/>
    <property type="match status" value="1"/>
</dbReference>
<dbReference type="InterPro" id="IPR036291">
    <property type="entry name" value="NAD(P)-bd_dom_sf"/>
</dbReference>
<feature type="domain" description="UDP-glucose/GDP-mannose dehydrogenase N-terminal" evidence="2">
    <location>
        <begin position="24"/>
        <end position="156"/>
    </location>
</feature>
<feature type="non-terminal residue" evidence="3">
    <location>
        <position position="168"/>
    </location>
</feature>
<reference evidence="5" key="2">
    <citation type="submission" date="2012-11" db="EMBL/GenBank/DDBJ databases">
        <authorList>
            <person name="Kuo A."/>
            <person name="Curtis B.A."/>
            <person name="Tanifuji G."/>
            <person name="Burki F."/>
            <person name="Gruber A."/>
            <person name="Irimia M."/>
            <person name="Maruyama S."/>
            <person name="Arias M.C."/>
            <person name="Ball S.G."/>
            <person name="Gile G.H."/>
            <person name="Hirakawa Y."/>
            <person name="Hopkins J.F."/>
            <person name="Rensing S.A."/>
            <person name="Schmutz J."/>
            <person name="Symeonidi A."/>
            <person name="Elias M."/>
            <person name="Eveleigh R.J."/>
            <person name="Herman E.K."/>
            <person name="Klute M.J."/>
            <person name="Nakayama T."/>
            <person name="Obornik M."/>
            <person name="Reyes-Prieto A."/>
            <person name="Armbrust E.V."/>
            <person name="Aves S.J."/>
            <person name="Beiko R.G."/>
            <person name="Coutinho P."/>
            <person name="Dacks J.B."/>
            <person name="Durnford D.G."/>
            <person name="Fast N.M."/>
            <person name="Green B.R."/>
            <person name="Grisdale C."/>
            <person name="Hempe F."/>
            <person name="Henrissat B."/>
            <person name="Hoppner M.P."/>
            <person name="Ishida K.-I."/>
            <person name="Kim E."/>
            <person name="Koreny L."/>
            <person name="Kroth P.G."/>
            <person name="Liu Y."/>
            <person name="Malik S.-B."/>
            <person name="Maier U.G."/>
            <person name="McRose D."/>
            <person name="Mock T."/>
            <person name="Neilson J.A."/>
            <person name="Onodera N.T."/>
            <person name="Poole A.M."/>
            <person name="Pritham E.J."/>
            <person name="Richards T.A."/>
            <person name="Rocap G."/>
            <person name="Roy S.W."/>
            <person name="Sarai C."/>
            <person name="Schaack S."/>
            <person name="Shirato S."/>
            <person name="Slamovits C.H."/>
            <person name="Spencer D.F."/>
            <person name="Suzuki S."/>
            <person name="Worden A.Z."/>
            <person name="Zauner S."/>
            <person name="Barry K."/>
            <person name="Bell C."/>
            <person name="Bharti A.K."/>
            <person name="Crow J.A."/>
            <person name="Grimwood J."/>
            <person name="Kramer R."/>
            <person name="Lindquist E."/>
            <person name="Lucas S."/>
            <person name="Salamov A."/>
            <person name="McFadden G.I."/>
            <person name="Lane C.E."/>
            <person name="Keeling P.J."/>
            <person name="Gray M.W."/>
            <person name="Grigoriev I.V."/>
            <person name="Archibald J.M."/>
        </authorList>
    </citation>
    <scope>NUCLEOTIDE SEQUENCE</scope>
    <source>
        <strain evidence="5">CCMP2712</strain>
    </source>
</reference>
<dbReference type="GeneID" id="17301970"/>
<dbReference type="Gene3D" id="3.40.50.720">
    <property type="entry name" value="NAD(P)-binding Rossmann-like Domain"/>
    <property type="match status" value="1"/>
</dbReference>
<dbReference type="EMBL" id="JH993000">
    <property type="protein sequence ID" value="EKX45267.1"/>
    <property type="molecule type" value="Genomic_DNA"/>
</dbReference>
<dbReference type="HOGENOM" id="CLU_1590735_0_0_1"/>
<sequence length="168" mass="18601">MDRQGFSQEYQQLLDKIRRRTAVVGVIGLGYVGLPLASTFHSAGYFTIGFDADLEVISALERGQSYLEHLPNSTELFQQLSDSEKFHATSDMSRLKQVDAILICVPTPLGENFEPDLRYIESCGRSIAAARRAGQLVVLESTTYPGTTREKLLPWILEGGCESSLGRD</sequence>
<dbReference type="PIRSF" id="PIRSF000124">
    <property type="entry name" value="UDPglc_GDPman_dh"/>
    <property type="match status" value="1"/>
</dbReference>
<keyword evidence="1" id="KW-0472">Membrane</keyword>